<gene>
    <name evidence="2" type="primary">def</name>
    <name evidence="3" type="ORF">BE17_22455</name>
</gene>
<dbReference type="Pfam" id="PF01327">
    <property type="entry name" value="Pep_deformylase"/>
    <property type="match status" value="1"/>
</dbReference>
<dbReference type="GO" id="GO:0006412">
    <property type="term" value="P:translation"/>
    <property type="evidence" value="ECO:0007669"/>
    <property type="project" value="UniProtKB-UniRule"/>
</dbReference>
<dbReference type="PIRSF" id="PIRSF004749">
    <property type="entry name" value="Pep_def"/>
    <property type="match status" value="1"/>
</dbReference>
<evidence type="ECO:0000256" key="2">
    <source>
        <dbReference type="HAMAP-Rule" id="MF_00163"/>
    </source>
</evidence>
<comment type="function">
    <text evidence="2">Removes the formyl group from the N-terminal Met of newly synthesized proteins. Requires at least a dipeptide for an efficient rate of reaction. N-terminal L-methionine is a prerequisite for activity but the enzyme has broad specificity at other positions.</text>
</comment>
<feature type="binding site" evidence="2">
    <location>
        <position position="93"/>
    </location>
    <ligand>
        <name>Fe cation</name>
        <dbReference type="ChEBI" id="CHEBI:24875"/>
    </ligand>
</feature>
<evidence type="ECO:0000256" key="1">
    <source>
        <dbReference type="ARBA" id="ARBA00010759"/>
    </source>
</evidence>
<proteinExistence type="inferred from homology"/>
<protein>
    <recommendedName>
        <fullName evidence="2">Peptide deformylase</fullName>
        <shortName evidence="2">PDF</shortName>
        <ecNumber evidence="2">3.5.1.88</ecNumber>
    </recommendedName>
    <alternativeName>
        <fullName evidence="2">Polypeptide deformylase</fullName>
    </alternativeName>
</protein>
<evidence type="ECO:0000313" key="4">
    <source>
        <dbReference type="Proteomes" id="UP000075635"/>
    </source>
</evidence>
<dbReference type="PANTHER" id="PTHR10458">
    <property type="entry name" value="PEPTIDE DEFORMYLASE"/>
    <property type="match status" value="1"/>
</dbReference>
<dbReference type="GO" id="GO:0046872">
    <property type="term" value="F:metal ion binding"/>
    <property type="evidence" value="ECO:0007669"/>
    <property type="project" value="UniProtKB-KW"/>
</dbReference>
<dbReference type="AlphaFoldDB" id="A0A150R5J5"/>
<dbReference type="InterPro" id="IPR036821">
    <property type="entry name" value="Peptide_deformylase_sf"/>
</dbReference>
<comment type="cofactor">
    <cofactor evidence="2">
        <name>Fe(2+)</name>
        <dbReference type="ChEBI" id="CHEBI:29033"/>
    </cofactor>
    <text evidence="2">Binds 1 Fe(2+) ion.</text>
</comment>
<comment type="similarity">
    <text evidence="1 2">Belongs to the polypeptide deformylase family.</text>
</comment>
<dbReference type="SUPFAM" id="SSF56420">
    <property type="entry name" value="Peptide deformylase"/>
    <property type="match status" value="1"/>
</dbReference>
<name>A0A150R5J5_SORCE</name>
<keyword evidence="2" id="KW-0408">Iron</keyword>
<keyword evidence="2" id="KW-0378">Hydrolase</keyword>
<dbReference type="GO" id="GO:0042586">
    <property type="term" value="F:peptide deformylase activity"/>
    <property type="evidence" value="ECO:0007669"/>
    <property type="project" value="UniProtKB-UniRule"/>
</dbReference>
<dbReference type="NCBIfam" id="NF001159">
    <property type="entry name" value="PRK00150.1-3"/>
    <property type="match status" value="1"/>
</dbReference>
<dbReference type="NCBIfam" id="TIGR00079">
    <property type="entry name" value="pept_deformyl"/>
    <property type="match status" value="1"/>
</dbReference>
<comment type="caution">
    <text evidence="3">The sequence shown here is derived from an EMBL/GenBank/DDBJ whole genome shotgun (WGS) entry which is preliminary data.</text>
</comment>
<keyword evidence="2" id="KW-0479">Metal-binding</keyword>
<feature type="active site" evidence="2">
    <location>
        <position position="136"/>
    </location>
</feature>
<keyword evidence="2" id="KW-0648">Protein biosynthesis</keyword>
<dbReference type="EC" id="3.5.1.88" evidence="2"/>
<dbReference type="PRINTS" id="PR01576">
    <property type="entry name" value="PDEFORMYLASE"/>
</dbReference>
<dbReference type="Gene3D" id="3.90.45.10">
    <property type="entry name" value="Peptide deformylase"/>
    <property type="match status" value="1"/>
</dbReference>
<dbReference type="EMBL" id="JEMB01003126">
    <property type="protein sequence ID" value="KYF75403.1"/>
    <property type="molecule type" value="Genomic_DNA"/>
</dbReference>
<accession>A0A150R5J5</accession>
<dbReference type="CDD" id="cd00487">
    <property type="entry name" value="Pep_deformylase"/>
    <property type="match status" value="1"/>
</dbReference>
<sequence>MAIRTILHYPDPRLRQKAQPVGDITPEIVKLIDDMAETMYAAPGVGLAATQIGEPHRIFLVDIAADNEPSNLLVFINPEIVRQEGQQTGPEGCLSFPGISEDIKRAGRVNVRARGRDGATFEIAADGLLAVAIQHELDHLDGVLMIDRMGTLKKRIVQRKMQKRGAEAAS</sequence>
<feature type="binding site" evidence="2">
    <location>
        <position position="139"/>
    </location>
    <ligand>
        <name>Fe cation</name>
        <dbReference type="ChEBI" id="CHEBI:24875"/>
    </ligand>
</feature>
<dbReference type="InterPro" id="IPR023635">
    <property type="entry name" value="Peptide_deformylase"/>
</dbReference>
<evidence type="ECO:0000313" key="3">
    <source>
        <dbReference type="EMBL" id="KYF75403.1"/>
    </source>
</evidence>
<reference evidence="3 4" key="1">
    <citation type="submission" date="2014-02" db="EMBL/GenBank/DDBJ databases">
        <title>The small core and large imbalanced accessory genome model reveals a collaborative survival strategy of Sorangium cellulosum strains in nature.</title>
        <authorList>
            <person name="Han K."/>
            <person name="Peng R."/>
            <person name="Blom J."/>
            <person name="Li Y.-Z."/>
        </authorList>
    </citation>
    <scope>NUCLEOTIDE SEQUENCE [LARGE SCALE GENOMIC DNA]</scope>
    <source>
        <strain evidence="3 4">So0011-07</strain>
    </source>
</reference>
<feature type="binding site" evidence="2">
    <location>
        <position position="135"/>
    </location>
    <ligand>
        <name>Fe cation</name>
        <dbReference type="ChEBI" id="CHEBI:24875"/>
    </ligand>
</feature>
<dbReference type="HAMAP" id="MF_00163">
    <property type="entry name" value="Pep_deformylase"/>
    <property type="match status" value="1"/>
</dbReference>
<dbReference type="Proteomes" id="UP000075635">
    <property type="component" value="Unassembled WGS sequence"/>
</dbReference>
<dbReference type="PANTHER" id="PTHR10458:SF22">
    <property type="entry name" value="PEPTIDE DEFORMYLASE"/>
    <property type="match status" value="1"/>
</dbReference>
<organism evidence="3 4">
    <name type="scientific">Sorangium cellulosum</name>
    <name type="common">Polyangium cellulosum</name>
    <dbReference type="NCBI Taxonomy" id="56"/>
    <lineage>
        <taxon>Bacteria</taxon>
        <taxon>Pseudomonadati</taxon>
        <taxon>Myxococcota</taxon>
        <taxon>Polyangia</taxon>
        <taxon>Polyangiales</taxon>
        <taxon>Polyangiaceae</taxon>
        <taxon>Sorangium</taxon>
    </lineage>
</organism>
<comment type="catalytic activity">
    <reaction evidence="2">
        <text>N-terminal N-formyl-L-methionyl-[peptide] + H2O = N-terminal L-methionyl-[peptide] + formate</text>
        <dbReference type="Rhea" id="RHEA:24420"/>
        <dbReference type="Rhea" id="RHEA-COMP:10639"/>
        <dbReference type="Rhea" id="RHEA-COMP:10640"/>
        <dbReference type="ChEBI" id="CHEBI:15377"/>
        <dbReference type="ChEBI" id="CHEBI:15740"/>
        <dbReference type="ChEBI" id="CHEBI:49298"/>
        <dbReference type="ChEBI" id="CHEBI:64731"/>
        <dbReference type="EC" id="3.5.1.88"/>
    </reaction>
</comment>